<evidence type="ECO:0000313" key="9">
    <source>
        <dbReference type="Proteomes" id="UP000323386"/>
    </source>
</evidence>
<sequence>MVDEKKGGRISPAAESGTSTVHDAQSRSSDTDAASGHVRRTSTDNEKQPPPQQQNGAGRSGAGNKGDDTANPSGKREIRMHDPAVYAKLGYSFPTWKKWWIITVIFWIQLSMNFNTGVYANGVKLFAEHFSISEQAARVGQAVFLIAYAFGSELWAPWSEELGRKPIMQLSLLLVNIWQLPCALAPNYASIVVGRILGGLSSAGGSVTIGMVADMWEPEDQAIPVLYVVFSSVGGSSIGPLIGPFSEAYLGFRWIFWLQLIFGGFVQALHFLTVPETRSSILLDREAKRLREEEGQDVWGPNELKEKRFTTRGVLTTMGRPFYMLATEPIVLCCSLLSGFSDALIFTFMEGFMLVYEQWGFEAPLTATTFVPIWIGYIIAVISYLYPIRKFDKARRRDPDSITPESRLWWLLFLAPLEGIGLFGFAWTSQGPPTTHWIAPMIFSVLVAIANLGIYYSTIESYGPYSSSASGGNAFMRNGLAGIATMYSTPLFNNLGYQWASSLLGFLAFAVTAPIFLFYWKGEWVRSRSKFAQSLAEDRKENQGGRMEKSHHAPNDTEA</sequence>
<evidence type="ECO:0000256" key="5">
    <source>
        <dbReference type="SAM" id="MobiDB-lite"/>
    </source>
</evidence>
<dbReference type="InterPro" id="IPR020846">
    <property type="entry name" value="MFS_dom"/>
</dbReference>
<name>A0A5C3EZS8_9BASI</name>
<organism evidence="8 9">
    <name type="scientific">Pseudozyma flocculosa</name>
    <dbReference type="NCBI Taxonomy" id="84751"/>
    <lineage>
        <taxon>Eukaryota</taxon>
        <taxon>Fungi</taxon>
        <taxon>Dikarya</taxon>
        <taxon>Basidiomycota</taxon>
        <taxon>Ustilaginomycotina</taxon>
        <taxon>Ustilaginomycetes</taxon>
        <taxon>Ustilaginales</taxon>
        <taxon>Ustilaginaceae</taxon>
        <taxon>Pseudozyma</taxon>
    </lineage>
</organism>
<dbReference type="EMBL" id="OOIP01000006">
    <property type="protein sequence ID" value="SPO37325.1"/>
    <property type="molecule type" value="Genomic_DNA"/>
</dbReference>
<evidence type="ECO:0000256" key="4">
    <source>
        <dbReference type="ARBA" id="ARBA00023136"/>
    </source>
</evidence>
<feature type="region of interest" description="Disordered" evidence="5">
    <location>
        <begin position="1"/>
        <end position="76"/>
    </location>
</feature>
<evidence type="ECO:0000259" key="7">
    <source>
        <dbReference type="PROSITE" id="PS50850"/>
    </source>
</evidence>
<feature type="transmembrane region" description="Helical" evidence="6">
    <location>
        <begin position="369"/>
        <end position="387"/>
    </location>
</feature>
<dbReference type="GO" id="GO:0005886">
    <property type="term" value="C:plasma membrane"/>
    <property type="evidence" value="ECO:0007669"/>
    <property type="project" value="TreeGrafter"/>
</dbReference>
<comment type="subcellular location">
    <subcellularLocation>
        <location evidence="1">Membrane</location>
        <topology evidence="1">Multi-pass membrane protein</topology>
    </subcellularLocation>
</comment>
<accession>A0A5C3EZS8</accession>
<dbReference type="InterPro" id="IPR011701">
    <property type="entry name" value="MFS"/>
</dbReference>
<dbReference type="GO" id="GO:0022857">
    <property type="term" value="F:transmembrane transporter activity"/>
    <property type="evidence" value="ECO:0007669"/>
    <property type="project" value="InterPro"/>
</dbReference>
<protein>
    <submittedName>
        <fullName evidence="8">Related to multidrug resistant protein</fullName>
    </submittedName>
</protein>
<dbReference type="AlphaFoldDB" id="A0A5C3EZS8"/>
<dbReference type="OrthoDB" id="5376138at2759"/>
<proteinExistence type="predicted"/>
<feature type="transmembrane region" description="Helical" evidence="6">
    <location>
        <begin position="499"/>
        <end position="520"/>
    </location>
</feature>
<dbReference type="Pfam" id="PF07690">
    <property type="entry name" value="MFS_1"/>
    <property type="match status" value="1"/>
</dbReference>
<dbReference type="PROSITE" id="PS50850">
    <property type="entry name" value="MFS"/>
    <property type="match status" value="1"/>
</dbReference>
<feature type="transmembrane region" description="Helical" evidence="6">
    <location>
        <begin position="195"/>
        <end position="213"/>
    </location>
</feature>
<feature type="transmembrane region" description="Helical" evidence="6">
    <location>
        <begin position="475"/>
        <end position="493"/>
    </location>
</feature>
<dbReference type="PANTHER" id="PTHR23502">
    <property type="entry name" value="MAJOR FACILITATOR SUPERFAMILY"/>
    <property type="match status" value="1"/>
</dbReference>
<feature type="transmembrane region" description="Helical" evidence="6">
    <location>
        <begin position="225"/>
        <end position="242"/>
    </location>
</feature>
<evidence type="ECO:0000256" key="2">
    <source>
        <dbReference type="ARBA" id="ARBA00022692"/>
    </source>
</evidence>
<dbReference type="Gene3D" id="1.20.1250.20">
    <property type="entry name" value="MFS general substrate transporter like domains"/>
    <property type="match status" value="1"/>
</dbReference>
<dbReference type="SUPFAM" id="SSF103473">
    <property type="entry name" value="MFS general substrate transporter"/>
    <property type="match status" value="1"/>
</dbReference>
<feature type="compositionally biased region" description="Polar residues" evidence="5">
    <location>
        <begin position="16"/>
        <end position="32"/>
    </location>
</feature>
<feature type="region of interest" description="Disordered" evidence="5">
    <location>
        <begin position="536"/>
        <end position="559"/>
    </location>
</feature>
<dbReference type="FunFam" id="1.20.1250.20:FF:000088">
    <property type="entry name" value="MFS multidrug transporter, putative"/>
    <property type="match status" value="1"/>
</dbReference>
<reference evidence="8 9" key="1">
    <citation type="submission" date="2018-03" db="EMBL/GenBank/DDBJ databases">
        <authorList>
            <person name="Guldener U."/>
        </authorList>
    </citation>
    <scope>NUCLEOTIDE SEQUENCE [LARGE SCALE GENOMIC DNA]</scope>
    <source>
        <strain evidence="8 9">DAOM196992</strain>
    </source>
</reference>
<feature type="transmembrane region" description="Helical" evidence="6">
    <location>
        <begin position="434"/>
        <end position="454"/>
    </location>
</feature>
<evidence type="ECO:0000256" key="6">
    <source>
        <dbReference type="SAM" id="Phobius"/>
    </source>
</evidence>
<feature type="transmembrane region" description="Helical" evidence="6">
    <location>
        <begin position="254"/>
        <end position="272"/>
    </location>
</feature>
<feature type="domain" description="Major facilitator superfamily (MFS) profile" evidence="7">
    <location>
        <begin position="101"/>
        <end position="525"/>
    </location>
</feature>
<dbReference type="PANTHER" id="PTHR23502:SF3">
    <property type="entry name" value="MAJOR FACILITATOR SUPERFAMILY (MFS) PROFILE DOMAIN-CONTAINING PROTEIN-RELATED"/>
    <property type="match status" value="1"/>
</dbReference>
<dbReference type="InterPro" id="IPR036259">
    <property type="entry name" value="MFS_trans_sf"/>
</dbReference>
<evidence type="ECO:0000256" key="3">
    <source>
        <dbReference type="ARBA" id="ARBA00022989"/>
    </source>
</evidence>
<dbReference type="Proteomes" id="UP000323386">
    <property type="component" value="Unassembled WGS sequence"/>
</dbReference>
<keyword evidence="2 6" id="KW-0812">Transmembrane</keyword>
<gene>
    <name evidence="8" type="ORF">PSFLO_02798</name>
</gene>
<keyword evidence="4 6" id="KW-0472">Membrane</keyword>
<keyword evidence="9" id="KW-1185">Reference proteome</keyword>
<evidence type="ECO:0000256" key="1">
    <source>
        <dbReference type="ARBA" id="ARBA00004141"/>
    </source>
</evidence>
<keyword evidence="3 6" id="KW-1133">Transmembrane helix</keyword>
<feature type="transmembrane region" description="Helical" evidence="6">
    <location>
        <begin position="408"/>
        <end position="428"/>
    </location>
</feature>
<evidence type="ECO:0000313" key="8">
    <source>
        <dbReference type="EMBL" id="SPO37325.1"/>
    </source>
</evidence>